<comment type="caution">
    <text evidence="1">The sequence shown here is derived from an EMBL/GenBank/DDBJ whole genome shotgun (WGS) entry which is preliminary data.</text>
</comment>
<proteinExistence type="predicted"/>
<dbReference type="EMBL" id="SNWX01000032">
    <property type="protein sequence ID" value="TDO77683.1"/>
    <property type="molecule type" value="Genomic_DNA"/>
</dbReference>
<evidence type="ECO:0000313" key="1">
    <source>
        <dbReference type="EMBL" id="TDO77683.1"/>
    </source>
</evidence>
<dbReference type="InterPro" id="IPR006490">
    <property type="entry name" value="Maj_tail_phi13"/>
</dbReference>
<evidence type="ECO:0000313" key="2">
    <source>
        <dbReference type="Proteomes" id="UP000295064"/>
    </source>
</evidence>
<organism evidence="1 2">
    <name type="scientific">Halanaerobium saccharolyticum</name>
    <dbReference type="NCBI Taxonomy" id="43595"/>
    <lineage>
        <taxon>Bacteria</taxon>
        <taxon>Bacillati</taxon>
        <taxon>Bacillota</taxon>
        <taxon>Clostridia</taxon>
        <taxon>Halanaerobiales</taxon>
        <taxon>Halanaerobiaceae</taxon>
        <taxon>Halanaerobium</taxon>
    </lineage>
</organism>
<dbReference type="OrthoDB" id="9780018at2"/>
<dbReference type="NCBIfam" id="TIGR01603">
    <property type="entry name" value="maj_tail_phi13"/>
    <property type="match status" value="1"/>
</dbReference>
<reference evidence="1 2" key="1">
    <citation type="submission" date="2019-03" db="EMBL/GenBank/DDBJ databases">
        <title>Subsurface microbial communities from deep shales in Ohio and West Virginia, USA.</title>
        <authorList>
            <person name="Wrighton K."/>
        </authorList>
    </citation>
    <scope>NUCLEOTIDE SEQUENCE [LARGE SCALE GENOMIC DNA]</scope>
    <source>
        <strain evidence="1 2">MA284_T2</strain>
    </source>
</reference>
<accession>A0A4R6LGY5</accession>
<name>A0A4R6LGY5_9FIRM</name>
<dbReference type="Proteomes" id="UP000295064">
    <property type="component" value="Unassembled WGS sequence"/>
</dbReference>
<dbReference type="AlphaFoldDB" id="A0A4R6LGY5"/>
<protein>
    <submittedName>
        <fullName evidence="1">Phi13 family phage major tail protein</fullName>
    </submittedName>
</protein>
<dbReference type="RefSeq" id="WP_133516067.1">
    <property type="nucleotide sequence ID" value="NZ_SNWX01000032.1"/>
</dbReference>
<sequence length="296" mass="31800">MSNKGTWGLRNLHIAFKGEAQAEKIEVTAAPSTDGEIEIQVTAGTLLGADSPHSVVVPLASETHTTVSKVASAIVNVLNNDDIISPVFDARNDKGVISLKTKVVQENDSTLEIAFTDTGTTGATMGSSAAVTAGTTGYGEVKQIPGVINFAADPEGDTAELFGDDTKQLEEETNNGYTGSIEAGFIPREIQAEMLGKTVFSNGMIVESADDEPKEFALMAQINGNEEDMRFVFWRTKASRPSKDNNTNEDSVTFDTETLNLTMFVEETARRVMGEIFENDSGYVNFFDSVPSTTDV</sequence>
<gene>
    <name evidence="1" type="ORF">DFR79_13215</name>
</gene>